<proteinExistence type="predicted"/>
<keyword evidence="1" id="KW-0808">Transferase</keyword>
<evidence type="ECO:0000313" key="2">
    <source>
        <dbReference type="Proteomes" id="UP001149142"/>
    </source>
</evidence>
<reference evidence="1" key="1">
    <citation type="submission" date="2022-11" db="EMBL/GenBank/DDBJ databases">
        <title>Refractory cell wall polysaccharides provide important carbon source for microbial heterotrophs in the hadal ocean.</title>
        <authorList>
            <person name="Zhu X."/>
        </authorList>
    </citation>
    <scope>NUCLEOTIDE SEQUENCE</scope>
    <source>
        <strain evidence="1">MTRN7</strain>
    </source>
</reference>
<dbReference type="GO" id="GO:0016740">
    <property type="term" value="F:transferase activity"/>
    <property type="evidence" value="ECO:0007669"/>
    <property type="project" value="UniProtKB-KW"/>
</dbReference>
<accession>A0ABT4S0J5</accession>
<sequence>MKIGIIIIFHNNENEIDTKYFIEKINQAPGLKICFVNNDSRDYTYNRLKMVKEACDNVSLVNIKKSKSDISAVRAGARYMNNNFNLDFLGYVSINLLNTNYHGIKGLIKTITQNQQEILNFNSENDLKKPVKQTLFQSLFSLIDYLKSIEVKDSFIKIQSISRL</sequence>
<organism evidence="1 2">
    <name type="scientific">Mesoflavibacter profundi</name>
    <dbReference type="NCBI Taxonomy" id="2708110"/>
    <lineage>
        <taxon>Bacteria</taxon>
        <taxon>Pseudomonadati</taxon>
        <taxon>Bacteroidota</taxon>
        <taxon>Flavobacteriia</taxon>
        <taxon>Flavobacteriales</taxon>
        <taxon>Flavobacteriaceae</taxon>
        <taxon>Mesoflavibacter</taxon>
    </lineage>
</organism>
<dbReference type="EMBL" id="JAPFGC010000002">
    <property type="protein sequence ID" value="MDA0177593.1"/>
    <property type="molecule type" value="Genomic_DNA"/>
</dbReference>
<gene>
    <name evidence="1" type="ORF">OOZ35_08840</name>
</gene>
<keyword evidence="2" id="KW-1185">Reference proteome</keyword>
<evidence type="ECO:0000313" key="1">
    <source>
        <dbReference type="EMBL" id="MDA0177593.1"/>
    </source>
</evidence>
<dbReference type="Proteomes" id="UP001149142">
    <property type="component" value="Unassembled WGS sequence"/>
</dbReference>
<comment type="caution">
    <text evidence="1">The sequence shown here is derived from an EMBL/GenBank/DDBJ whole genome shotgun (WGS) entry which is preliminary data.</text>
</comment>
<protein>
    <submittedName>
        <fullName evidence="1">Family 2 glycosyl transferase</fullName>
    </submittedName>
</protein>
<name>A0ABT4S0J5_9FLAO</name>
<dbReference type="RefSeq" id="WP_106686832.1">
    <property type="nucleotide sequence ID" value="NZ_CAXQEU010000004.1"/>
</dbReference>